<accession>A0A445JIT6</accession>
<dbReference type="Pfam" id="PF07333">
    <property type="entry name" value="SLR1-BP"/>
    <property type="match status" value="1"/>
</dbReference>
<dbReference type="InterPro" id="IPR010851">
    <property type="entry name" value="DEFL"/>
</dbReference>
<evidence type="ECO:0000256" key="4">
    <source>
        <dbReference type="ARBA" id="ARBA00022821"/>
    </source>
</evidence>
<dbReference type="GO" id="GO:0050832">
    <property type="term" value="P:defense response to fungus"/>
    <property type="evidence" value="ECO:0007669"/>
    <property type="project" value="UniProtKB-KW"/>
</dbReference>
<evidence type="ECO:0000256" key="2">
    <source>
        <dbReference type="ARBA" id="ARBA00022529"/>
    </source>
</evidence>
<evidence type="ECO:0000313" key="7">
    <source>
        <dbReference type="EMBL" id="RZB98360.1"/>
    </source>
</evidence>
<organism evidence="7 9">
    <name type="scientific">Glycine soja</name>
    <name type="common">Wild soybean</name>
    <dbReference type="NCBI Taxonomy" id="3848"/>
    <lineage>
        <taxon>Eukaryota</taxon>
        <taxon>Viridiplantae</taxon>
        <taxon>Streptophyta</taxon>
        <taxon>Embryophyta</taxon>
        <taxon>Tracheophyta</taxon>
        <taxon>Spermatophyta</taxon>
        <taxon>Magnoliopsida</taxon>
        <taxon>eudicotyledons</taxon>
        <taxon>Gunneridae</taxon>
        <taxon>Pentapetalae</taxon>
        <taxon>rosids</taxon>
        <taxon>fabids</taxon>
        <taxon>Fabales</taxon>
        <taxon>Fabaceae</taxon>
        <taxon>Papilionoideae</taxon>
        <taxon>50 kb inversion clade</taxon>
        <taxon>NPAAA clade</taxon>
        <taxon>indigoferoid/millettioid clade</taxon>
        <taxon>Phaseoleae</taxon>
        <taxon>Glycine</taxon>
        <taxon>Glycine subgen. Soja</taxon>
    </lineage>
</organism>
<evidence type="ECO:0000256" key="1">
    <source>
        <dbReference type="ARBA" id="ARBA00006722"/>
    </source>
</evidence>
<dbReference type="Proteomes" id="UP000289340">
    <property type="component" value="Chromosome 8"/>
</dbReference>
<dbReference type="SMR" id="A0A445JIT6"/>
<feature type="signal peptide" evidence="6">
    <location>
        <begin position="1"/>
        <end position="20"/>
    </location>
</feature>
<dbReference type="GO" id="GO:0031640">
    <property type="term" value="P:killing of cells of another organism"/>
    <property type="evidence" value="ECO:0007669"/>
    <property type="project" value="UniProtKB-KW"/>
</dbReference>
<gene>
    <name evidence="7" type="ORF">D0Y65_021352</name>
    <name evidence="8" type="ORF">D0Y65_021355</name>
</gene>
<evidence type="ECO:0000256" key="5">
    <source>
        <dbReference type="ARBA" id="ARBA00023157"/>
    </source>
</evidence>
<keyword evidence="2" id="KW-0929">Antimicrobial</keyword>
<keyword evidence="9" id="KW-1185">Reference proteome</keyword>
<feature type="chain" id="PRO_5036113154" description="Defensin-like protein" evidence="6">
    <location>
        <begin position="21"/>
        <end position="74"/>
    </location>
</feature>
<sequence length="74" mass="8148">MKAITLVFIVLLALSIGIENEGPLKLIEARQCEETLYKFSCASNKCGTDCRNKHGKFASGTCNAIEDCICRYPC</sequence>
<protein>
    <recommendedName>
        <fullName evidence="10">Defensin-like protein</fullName>
    </recommendedName>
</protein>
<comment type="caution">
    <text evidence="7">The sequence shown here is derived from an EMBL/GenBank/DDBJ whole genome shotgun (WGS) entry which is preliminary data.</text>
</comment>
<keyword evidence="4" id="KW-0611">Plant defense</keyword>
<evidence type="ECO:0000313" key="9">
    <source>
        <dbReference type="Proteomes" id="UP000289340"/>
    </source>
</evidence>
<evidence type="ECO:0000313" key="8">
    <source>
        <dbReference type="EMBL" id="RZB98363.1"/>
    </source>
</evidence>
<keyword evidence="6" id="KW-0732">Signal</keyword>
<dbReference type="EMBL" id="QZWG01000008">
    <property type="protein sequence ID" value="RZB98363.1"/>
    <property type="molecule type" value="Genomic_DNA"/>
</dbReference>
<name>A0A445JIT6_GLYSO</name>
<evidence type="ECO:0000256" key="6">
    <source>
        <dbReference type="SAM" id="SignalP"/>
    </source>
</evidence>
<reference evidence="7 9" key="1">
    <citation type="submission" date="2018-09" db="EMBL/GenBank/DDBJ databases">
        <title>A high-quality reference genome of wild soybean provides a powerful tool to mine soybean genomes.</title>
        <authorList>
            <person name="Xie M."/>
            <person name="Chung C.Y.L."/>
            <person name="Li M.-W."/>
            <person name="Wong F.-L."/>
            <person name="Chan T.-F."/>
            <person name="Lam H.-M."/>
        </authorList>
    </citation>
    <scope>NUCLEOTIDE SEQUENCE [LARGE SCALE GENOMIC DNA]</scope>
    <source>
        <strain evidence="9">cv. W05</strain>
        <tissue evidence="7">Hypocotyl of etiolated seedlings</tissue>
    </source>
</reference>
<evidence type="ECO:0008006" key="10">
    <source>
        <dbReference type="Google" id="ProtNLM"/>
    </source>
</evidence>
<proteinExistence type="inferred from homology"/>
<evidence type="ECO:0000256" key="3">
    <source>
        <dbReference type="ARBA" id="ARBA00022577"/>
    </source>
</evidence>
<keyword evidence="5" id="KW-1015">Disulfide bond</keyword>
<keyword evidence="3" id="KW-0295">Fungicide</keyword>
<dbReference type="EMBL" id="QZWG01000008">
    <property type="protein sequence ID" value="RZB98360.1"/>
    <property type="molecule type" value="Genomic_DNA"/>
</dbReference>
<comment type="similarity">
    <text evidence="1">Belongs to the DEFL family.</text>
</comment>
<dbReference type="AlphaFoldDB" id="A0A445JIT6"/>